<dbReference type="GO" id="GO:0016651">
    <property type="term" value="F:oxidoreductase activity, acting on NAD(P)H"/>
    <property type="evidence" value="ECO:0007669"/>
    <property type="project" value="InterPro"/>
</dbReference>
<evidence type="ECO:0000259" key="3">
    <source>
        <dbReference type="Pfam" id="PF08240"/>
    </source>
</evidence>
<reference evidence="5" key="1">
    <citation type="journal article" date="2015" name="BMC Genomics">
        <title>Genomic and transcriptomic analysis of the endophytic fungus Pestalotiopsis fici reveals its lifestyle and high potential for synthesis of natural products.</title>
        <authorList>
            <person name="Wang X."/>
            <person name="Zhang X."/>
            <person name="Liu L."/>
            <person name="Xiang M."/>
            <person name="Wang W."/>
            <person name="Sun X."/>
            <person name="Che Y."/>
            <person name="Guo L."/>
            <person name="Liu G."/>
            <person name="Guo L."/>
            <person name="Wang C."/>
            <person name="Yin W.B."/>
            <person name="Stadler M."/>
            <person name="Zhang X."/>
            <person name="Liu X."/>
        </authorList>
    </citation>
    <scope>NUCLEOTIDE SEQUENCE [LARGE SCALE GENOMIC DNA]</scope>
    <source>
        <strain evidence="5">W106-1 / CGMCC3.15140</strain>
    </source>
</reference>
<gene>
    <name evidence="4" type="ORF">PFICI_10923</name>
</gene>
<evidence type="ECO:0000256" key="1">
    <source>
        <dbReference type="ARBA" id="ARBA00008072"/>
    </source>
</evidence>
<evidence type="ECO:0000256" key="2">
    <source>
        <dbReference type="ARBA" id="ARBA00023002"/>
    </source>
</evidence>
<dbReference type="Pfam" id="PF08240">
    <property type="entry name" value="ADH_N"/>
    <property type="match status" value="1"/>
</dbReference>
<organism evidence="4 5">
    <name type="scientific">Pestalotiopsis fici (strain W106-1 / CGMCC3.15140)</name>
    <dbReference type="NCBI Taxonomy" id="1229662"/>
    <lineage>
        <taxon>Eukaryota</taxon>
        <taxon>Fungi</taxon>
        <taxon>Dikarya</taxon>
        <taxon>Ascomycota</taxon>
        <taxon>Pezizomycotina</taxon>
        <taxon>Sordariomycetes</taxon>
        <taxon>Xylariomycetidae</taxon>
        <taxon>Amphisphaeriales</taxon>
        <taxon>Sporocadaceae</taxon>
        <taxon>Pestalotiopsis</taxon>
    </lineage>
</organism>
<dbReference type="HOGENOM" id="CLU_026673_16_6_1"/>
<dbReference type="InterPro" id="IPR047122">
    <property type="entry name" value="Trans-enoyl_RdTase-like"/>
</dbReference>
<dbReference type="PANTHER" id="PTHR45348">
    <property type="entry name" value="HYPOTHETICAL OXIDOREDUCTASE (EUROFUNG)"/>
    <property type="match status" value="1"/>
</dbReference>
<name>W3WTA6_PESFW</name>
<dbReference type="PANTHER" id="PTHR45348:SF2">
    <property type="entry name" value="ZINC-TYPE ALCOHOL DEHYDROGENASE-LIKE PROTEIN C2E1P3.01"/>
    <property type="match status" value="1"/>
</dbReference>
<dbReference type="EMBL" id="KI912116">
    <property type="protein sequence ID" value="ETS77049.1"/>
    <property type="molecule type" value="Genomic_DNA"/>
</dbReference>
<dbReference type="InParanoid" id="W3WTA6"/>
<dbReference type="KEGG" id="pfy:PFICI_10923"/>
<proteinExistence type="inferred from homology"/>
<evidence type="ECO:0000313" key="5">
    <source>
        <dbReference type="Proteomes" id="UP000030651"/>
    </source>
</evidence>
<dbReference type="Proteomes" id="UP000030651">
    <property type="component" value="Unassembled WGS sequence"/>
</dbReference>
<dbReference type="InterPro" id="IPR013154">
    <property type="entry name" value="ADH-like_N"/>
</dbReference>
<sequence>MPPRNHAAYIVDKNSKRLEVRPAPYVAPGPDELVIRNKAVAINPVDVGVQLLGTLIFSWLKYPAIVGNDVSGVVEEVGSGGRASKLFRPGDRVVGHAVGTDKRASGSSEAAFQEYTVLRYNLASKIPQSLSHEQASVLPLGLSTAASGLFMKDYLALPVPKPLSETDVSRPADSSKNAVVIV</sequence>
<dbReference type="AlphaFoldDB" id="W3WTA6"/>
<dbReference type="GeneID" id="19275936"/>
<dbReference type="OMA" id="SYRTEEM"/>
<evidence type="ECO:0000313" key="4">
    <source>
        <dbReference type="EMBL" id="ETS77049.1"/>
    </source>
</evidence>
<protein>
    <recommendedName>
        <fullName evidence="3">Alcohol dehydrogenase-like N-terminal domain-containing protein</fullName>
    </recommendedName>
</protein>
<dbReference type="SUPFAM" id="SSF50129">
    <property type="entry name" value="GroES-like"/>
    <property type="match status" value="1"/>
</dbReference>
<dbReference type="Gene3D" id="3.40.50.720">
    <property type="entry name" value="NAD(P)-binding Rossmann-like Domain"/>
    <property type="match status" value="1"/>
</dbReference>
<dbReference type="eggNOG" id="KOG1198">
    <property type="taxonomic scope" value="Eukaryota"/>
</dbReference>
<keyword evidence="2" id="KW-0560">Oxidoreductase</keyword>
<comment type="similarity">
    <text evidence="1">Belongs to the zinc-containing alcohol dehydrogenase family.</text>
</comment>
<feature type="domain" description="Alcohol dehydrogenase-like N-terminal" evidence="3">
    <location>
        <begin position="29"/>
        <end position="127"/>
    </location>
</feature>
<dbReference type="OrthoDB" id="48317at2759"/>
<dbReference type="InterPro" id="IPR011032">
    <property type="entry name" value="GroES-like_sf"/>
</dbReference>
<dbReference type="RefSeq" id="XP_007837695.1">
    <property type="nucleotide sequence ID" value="XM_007839504.1"/>
</dbReference>
<accession>W3WTA6</accession>
<keyword evidence="5" id="KW-1185">Reference proteome</keyword>
<dbReference type="Gene3D" id="3.90.180.10">
    <property type="entry name" value="Medium-chain alcohol dehydrogenases, catalytic domain"/>
    <property type="match status" value="1"/>
</dbReference>